<evidence type="ECO:0000313" key="2">
    <source>
        <dbReference type="EMBL" id="CAG7728561.1"/>
    </source>
</evidence>
<protein>
    <recommendedName>
        <fullName evidence="1">F-box domain-containing protein</fullName>
    </recommendedName>
</protein>
<evidence type="ECO:0000313" key="3">
    <source>
        <dbReference type="Proteomes" id="UP000708208"/>
    </source>
</evidence>
<evidence type="ECO:0000259" key="1">
    <source>
        <dbReference type="Pfam" id="PF12937"/>
    </source>
</evidence>
<organism evidence="2 3">
    <name type="scientific">Allacma fusca</name>
    <dbReference type="NCBI Taxonomy" id="39272"/>
    <lineage>
        <taxon>Eukaryota</taxon>
        <taxon>Metazoa</taxon>
        <taxon>Ecdysozoa</taxon>
        <taxon>Arthropoda</taxon>
        <taxon>Hexapoda</taxon>
        <taxon>Collembola</taxon>
        <taxon>Symphypleona</taxon>
        <taxon>Sminthuridae</taxon>
        <taxon>Allacma</taxon>
    </lineage>
</organism>
<feature type="domain" description="F-box" evidence="1">
    <location>
        <begin position="142"/>
        <end position="171"/>
    </location>
</feature>
<sequence length="652" mass="75775">MNSQDVNFKNMAVGPLNSIVLPIKPDEDMEDEQMDPHALDNISYLRTVGKSRKMTDLQIRRKESNCTVGEYVLLDQEFSGADTAAASSSNMSSTCRKRFSNQSALYPSNHQKQLEPASASCCDRGDVVSTVTSEQANFSCYPYEVNFLIFSLLSHEQILSCRLVCKSWCTQIDFFFAFQCVLNSEKVYRYKLRLKKPLPFEVSHYDIAELTRHLKHKHFQRLPEPKSIRILKKISSKNFLKMMDCWRNIESLTILLEPLIHVGLFQKWSYYHPLEYFPNLTHLSLHLDRLHLARYKSFNPKQLRFNLDQILMNPYAKLESFSFQMLNTGRHFACAFLAPILMFVGRQHRSLREVDVVFHTGYELETLPAFSSEQHAPYYYIPLDDQIYVHGEVNLTLLPNVNLTHCSLAIPAVSGCTTQSGICNYFSKLLVCQKYLQVLKLETQVGIELGLVEKVIRSNRNLKEVELSLSLSTEDTMDMELFSSCHLLSALRLKRVGFIDLPSQVSQFVNMNKLPKSITKVSFERFYMSIVDMYLLMVDRPSLEYLNISYCYIQNAKRDETVSEETIYGILVHPNLKFMCFSPIRRHTLNKVIVKLKTSDSFCLLLQMNGWQWTVLSRELWLAKPRRLILHRGEQYCTKSWFAPYYFEKVKV</sequence>
<keyword evidence="3" id="KW-1185">Reference proteome</keyword>
<dbReference type="AlphaFoldDB" id="A0A8J2KNC8"/>
<name>A0A8J2KNC8_9HEXA</name>
<accession>A0A8J2KNC8</accession>
<gene>
    <name evidence="2" type="ORF">AFUS01_LOCUS17330</name>
</gene>
<dbReference type="EMBL" id="CAJVCH010165075">
    <property type="protein sequence ID" value="CAG7728561.1"/>
    <property type="molecule type" value="Genomic_DNA"/>
</dbReference>
<dbReference type="Pfam" id="PF12937">
    <property type="entry name" value="F-box-like"/>
    <property type="match status" value="1"/>
</dbReference>
<dbReference type="Proteomes" id="UP000708208">
    <property type="component" value="Unassembled WGS sequence"/>
</dbReference>
<reference evidence="2" key="1">
    <citation type="submission" date="2021-06" db="EMBL/GenBank/DDBJ databases">
        <authorList>
            <person name="Hodson N. C."/>
            <person name="Mongue J. A."/>
            <person name="Jaron S. K."/>
        </authorList>
    </citation>
    <scope>NUCLEOTIDE SEQUENCE</scope>
</reference>
<proteinExistence type="predicted"/>
<comment type="caution">
    <text evidence="2">The sequence shown here is derived from an EMBL/GenBank/DDBJ whole genome shotgun (WGS) entry which is preliminary data.</text>
</comment>
<dbReference type="InterPro" id="IPR001810">
    <property type="entry name" value="F-box_dom"/>
</dbReference>